<sequence length="128" mass="14277">MPVQGDAVPSKLRCEKPGCELTTFTTRSNLTRHHHAKHGAAIRMSCGRALKNHKSNIKRHQKSCVKSCTALDQPSSSPAQTSFELPTKAANDTTETTYLNFTHELLPGEFNDMSFLIDNYTFETPQPE</sequence>
<dbReference type="EMBL" id="SDAQ01000001">
    <property type="protein sequence ID" value="KAI3559382.1"/>
    <property type="molecule type" value="Genomic_DNA"/>
</dbReference>
<organism evidence="2 3">
    <name type="scientific">Colletotrichum abscissum</name>
    <dbReference type="NCBI Taxonomy" id="1671311"/>
    <lineage>
        <taxon>Eukaryota</taxon>
        <taxon>Fungi</taxon>
        <taxon>Dikarya</taxon>
        <taxon>Ascomycota</taxon>
        <taxon>Pezizomycotina</taxon>
        <taxon>Sordariomycetes</taxon>
        <taxon>Hypocreomycetidae</taxon>
        <taxon>Glomerellales</taxon>
        <taxon>Glomerellaceae</taxon>
        <taxon>Colletotrichum</taxon>
        <taxon>Colletotrichum acutatum species complex</taxon>
    </lineage>
</organism>
<name>A0A9Q0BAT1_9PEZI</name>
<proteinExistence type="predicted"/>
<evidence type="ECO:0000313" key="2">
    <source>
        <dbReference type="EMBL" id="KAI3559382.1"/>
    </source>
</evidence>
<feature type="region of interest" description="Disordered" evidence="1">
    <location>
        <begin position="70"/>
        <end position="89"/>
    </location>
</feature>
<evidence type="ECO:0000313" key="3">
    <source>
        <dbReference type="Proteomes" id="UP001056436"/>
    </source>
</evidence>
<dbReference type="AlphaFoldDB" id="A0A9Q0BAT1"/>
<gene>
    <name evidence="2" type="ORF">CABS02_00357</name>
</gene>
<dbReference type="OrthoDB" id="4851263at2759"/>
<keyword evidence="3" id="KW-1185">Reference proteome</keyword>
<evidence type="ECO:0000256" key="1">
    <source>
        <dbReference type="SAM" id="MobiDB-lite"/>
    </source>
</evidence>
<accession>A0A9Q0BAT1</accession>
<dbReference type="Proteomes" id="UP001056436">
    <property type="component" value="Unassembled WGS sequence"/>
</dbReference>
<comment type="caution">
    <text evidence="2">The sequence shown here is derived from an EMBL/GenBank/DDBJ whole genome shotgun (WGS) entry which is preliminary data.</text>
</comment>
<protein>
    <submittedName>
        <fullName evidence="2">Uncharacterized protein</fullName>
    </submittedName>
</protein>
<reference evidence="2" key="1">
    <citation type="submission" date="2019-01" db="EMBL/GenBank/DDBJ databases">
        <title>Colletotrichum abscissum LGMF1257.</title>
        <authorList>
            <person name="Baroncelli R."/>
        </authorList>
    </citation>
    <scope>NUCLEOTIDE SEQUENCE</scope>
    <source>
        <strain evidence="2">Ca142</strain>
    </source>
</reference>